<dbReference type="eggNOG" id="ENOG502SIS9">
    <property type="taxonomic scope" value="Eukaryota"/>
</dbReference>
<dbReference type="EMBL" id="FQ790278">
    <property type="protein sequence ID" value="CCD45894.1"/>
    <property type="molecule type" value="Genomic_DNA"/>
</dbReference>
<name>G2XZK7_BOTF4</name>
<organism evidence="1 2">
    <name type="scientific">Botryotinia fuckeliana (strain T4)</name>
    <name type="common">Noble rot fungus</name>
    <name type="synonym">Botrytis cinerea</name>
    <dbReference type="NCBI Taxonomy" id="999810"/>
    <lineage>
        <taxon>Eukaryota</taxon>
        <taxon>Fungi</taxon>
        <taxon>Dikarya</taxon>
        <taxon>Ascomycota</taxon>
        <taxon>Pezizomycotina</taxon>
        <taxon>Leotiomycetes</taxon>
        <taxon>Helotiales</taxon>
        <taxon>Sclerotiniaceae</taxon>
        <taxon>Botrytis</taxon>
    </lineage>
</organism>
<protein>
    <submittedName>
        <fullName evidence="1">Uncharacterized protein</fullName>
    </submittedName>
</protein>
<proteinExistence type="predicted"/>
<dbReference type="AlphaFoldDB" id="G2XZK7"/>
<accession>G2XZK7</accession>
<dbReference type="PANTHER" id="PTHR34714:SF2">
    <property type="entry name" value="EGF-LIKE DOMAIN-CONTAINING PROTEIN"/>
    <property type="match status" value="1"/>
</dbReference>
<sequence>MSSRNDIPKTPDGWKQYSESYSLPDLPQKSKLVAESNKYLQRDIYVNAQTAIESNAARTVSLYADVLAFPSPDLTITVPRFGVIKLVCRVLSASGPLTLTLNPATVDQAAFLIYGSTFDQPVSYKVGTNPPVQLDLSPASGNFGAQVILKNGSATMTYLRRYIDISMSDSEFGKSLATQLRIASILFWIKPELALSLVSHVARATASSKTGALLNLQANALGQQISASALTGPNMNYAPVLTLNTYKMVLDGAISTTSAFEAQYNRFSDRQSTIADQKAAWSVMLSQANDAVNLQQTLVNNALARWDSATDILNSAEDTLRAHQLVLRDKESDFRLGVEIWQREQVINTIVNVFQAVIGFALAIGEIAIGNPAGAASAPAAAASAVKLISEAANVANSFVKPETIKALKSGTEAIFKLWTSTNTTVIDVRAQTLNSSIPNINLNPVGGDVSGDDQVSSDLTSIVSLAAWDDWTLQTDSQLTFAVTRAIRGASAYQLELRRHAIDGKLLVQARAQAVKIGQEYLQLRLHLHAMQANASRLQELLNTYQGEEDAAIEAQSYFYDRMLMLRTSIMIYMRDAVWAYKYYTLSDSSIVLNPLKSIQEYQQDSQMILQEVTTCKERYSSDFTPFIPSIETNESSTNSVTITLSPNIASSDPNAHDLPPITGPFTDGSRFRVFGMRAFLLGARPKSFGTNNKALVRLKISTSGVYADVQDGKVYGFTIKPLSRPFEYLMAPDGTVDIPPIKDSIIRSQDYVDPTAFAQWTVKIVNPQDFDLTGLTGLKLYWDGSAHFD</sequence>
<reference evidence="2" key="1">
    <citation type="journal article" date="2011" name="PLoS Genet.">
        <title>Genomic analysis of the necrotrophic fungal pathogens Sclerotinia sclerotiorum and Botrytis cinerea.</title>
        <authorList>
            <person name="Amselem J."/>
            <person name="Cuomo C.A."/>
            <person name="van Kan J.A."/>
            <person name="Viaud M."/>
            <person name="Benito E.P."/>
            <person name="Couloux A."/>
            <person name="Coutinho P.M."/>
            <person name="de Vries R.P."/>
            <person name="Dyer P.S."/>
            <person name="Fillinger S."/>
            <person name="Fournier E."/>
            <person name="Gout L."/>
            <person name="Hahn M."/>
            <person name="Kohn L."/>
            <person name="Lapalu N."/>
            <person name="Plummer K.M."/>
            <person name="Pradier J.M."/>
            <person name="Quevillon E."/>
            <person name="Sharon A."/>
            <person name="Simon A."/>
            <person name="ten Have A."/>
            <person name="Tudzynski B."/>
            <person name="Tudzynski P."/>
            <person name="Wincker P."/>
            <person name="Andrew M."/>
            <person name="Anthouard V."/>
            <person name="Beever R.E."/>
            <person name="Beffa R."/>
            <person name="Benoit I."/>
            <person name="Bouzid O."/>
            <person name="Brault B."/>
            <person name="Chen Z."/>
            <person name="Choquer M."/>
            <person name="Collemare J."/>
            <person name="Cotton P."/>
            <person name="Danchin E.G."/>
            <person name="Da Silva C."/>
            <person name="Gautier A."/>
            <person name="Giraud C."/>
            <person name="Giraud T."/>
            <person name="Gonzalez C."/>
            <person name="Grossetete S."/>
            <person name="Guldener U."/>
            <person name="Henrissat B."/>
            <person name="Howlett B.J."/>
            <person name="Kodira C."/>
            <person name="Kretschmer M."/>
            <person name="Lappartient A."/>
            <person name="Leroch M."/>
            <person name="Levis C."/>
            <person name="Mauceli E."/>
            <person name="Neuveglise C."/>
            <person name="Oeser B."/>
            <person name="Pearson M."/>
            <person name="Poulain J."/>
            <person name="Poussereau N."/>
            <person name="Quesneville H."/>
            <person name="Rascle C."/>
            <person name="Schumacher J."/>
            <person name="Segurens B."/>
            <person name="Sexton A."/>
            <person name="Silva E."/>
            <person name="Sirven C."/>
            <person name="Soanes D.M."/>
            <person name="Talbot N.J."/>
            <person name="Templeton M."/>
            <person name="Yandava C."/>
            <person name="Yarden O."/>
            <person name="Zeng Q."/>
            <person name="Rollins J.A."/>
            <person name="Lebrun M.H."/>
            <person name="Dickman M."/>
        </authorList>
    </citation>
    <scope>NUCLEOTIDE SEQUENCE [LARGE SCALE GENOMIC DNA]</scope>
    <source>
        <strain evidence="2">T4</strain>
    </source>
</reference>
<evidence type="ECO:0000313" key="2">
    <source>
        <dbReference type="Proteomes" id="UP000008177"/>
    </source>
</evidence>
<gene>
    <name evidence="1" type="ORF">BofuT4_P049120.1</name>
</gene>
<dbReference type="Proteomes" id="UP000008177">
    <property type="component" value="Unplaced contigs"/>
</dbReference>
<dbReference type="PANTHER" id="PTHR34714">
    <property type="entry name" value="EGF-LIKE DOMAIN-CONTAINING PROTEIN"/>
    <property type="match status" value="1"/>
</dbReference>
<evidence type="ECO:0000313" key="1">
    <source>
        <dbReference type="EMBL" id="CCD45894.1"/>
    </source>
</evidence>
<dbReference type="OrthoDB" id="3509531at2759"/>
<dbReference type="HOGENOM" id="CLU_017935_0_0_1"/>
<dbReference type="InParanoid" id="G2XZK7"/>